<evidence type="ECO:0000313" key="6">
    <source>
        <dbReference type="Proteomes" id="UP001337723"/>
    </source>
</evidence>
<evidence type="ECO:0000259" key="4">
    <source>
        <dbReference type="PROSITE" id="PS01124"/>
    </source>
</evidence>
<dbReference type="InterPro" id="IPR009057">
    <property type="entry name" value="Homeodomain-like_sf"/>
</dbReference>
<keyword evidence="1" id="KW-0805">Transcription regulation</keyword>
<dbReference type="InterPro" id="IPR020449">
    <property type="entry name" value="Tscrpt_reg_AraC-type_HTH"/>
</dbReference>
<evidence type="ECO:0000256" key="1">
    <source>
        <dbReference type="ARBA" id="ARBA00023015"/>
    </source>
</evidence>
<accession>A0AA48HJ65</accession>
<dbReference type="RefSeq" id="WP_338275745.1">
    <property type="nucleotide sequence ID" value="NZ_AP027266.1"/>
</dbReference>
<dbReference type="Proteomes" id="UP001337723">
    <property type="component" value="Chromosome"/>
</dbReference>
<keyword evidence="3" id="KW-0804">Transcription</keyword>
<reference evidence="5 6" key="1">
    <citation type="submission" date="2023-01" db="EMBL/GenBank/DDBJ databases">
        <title>Complete genome sequence of Roseicyclus marinus strain Dej080120_10.</title>
        <authorList>
            <person name="Ueki S."/>
            <person name="Maruyama F."/>
        </authorList>
    </citation>
    <scope>NUCLEOTIDE SEQUENCE [LARGE SCALE GENOMIC DNA]</scope>
    <source>
        <strain evidence="5 6">Dej080120_10</strain>
    </source>
</reference>
<dbReference type="InterPro" id="IPR018060">
    <property type="entry name" value="HTH_AraC"/>
</dbReference>
<organism evidence="5 6">
    <name type="scientific">Roseicyclus marinus</name>
    <dbReference type="NCBI Taxonomy" id="2161673"/>
    <lineage>
        <taxon>Bacteria</taxon>
        <taxon>Pseudomonadati</taxon>
        <taxon>Pseudomonadota</taxon>
        <taxon>Alphaproteobacteria</taxon>
        <taxon>Rhodobacterales</taxon>
        <taxon>Roseobacteraceae</taxon>
        <taxon>Roseicyclus</taxon>
    </lineage>
</organism>
<evidence type="ECO:0000256" key="3">
    <source>
        <dbReference type="ARBA" id="ARBA00023163"/>
    </source>
</evidence>
<keyword evidence="6" id="KW-1185">Reference proteome</keyword>
<dbReference type="SUPFAM" id="SSF46689">
    <property type="entry name" value="Homeodomain-like"/>
    <property type="match status" value="1"/>
</dbReference>
<dbReference type="PANTHER" id="PTHR43280">
    <property type="entry name" value="ARAC-FAMILY TRANSCRIPTIONAL REGULATOR"/>
    <property type="match status" value="1"/>
</dbReference>
<dbReference type="Pfam" id="PF12833">
    <property type="entry name" value="HTH_18"/>
    <property type="match status" value="1"/>
</dbReference>
<dbReference type="KEGG" id="rmai:MACH21_13530"/>
<sequence length="265" mass="29503">MNDSRPPYSVLSLGKMRMQEPWRIELLHGRGLHRLYWITRGQGRVTVNCVTRGYGPNTAVFVPAGTQMALELPAQIQGIELCLPAGTELGLPADPFHLRISSIEAQASLTGHLERIERELGAAAPAMDRAVTGYGLLVSAWMERELTRAEGAILREKTHRLAELFGSMMESRFRSGRGIADYAEALQVTPTHLSRICREAAGRPAHALLTERIMYEARRLLRDTDMPAREVAETLGFSSAAYFTRAFQQSTGRTPSEFRAPRNRA</sequence>
<dbReference type="EMBL" id="AP027266">
    <property type="protein sequence ID" value="BDW85176.1"/>
    <property type="molecule type" value="Genomic_DNA"/>
</dbReference>
<dbReference type="PANTHER" id="PTHR43280:SF32">
    <property type="entry name" value="TRANSCRIPTIONAL REGULATORY PROTEIN"/>
    <property type="match status" value="1"/>
</dbReference>
<evidence type="ECO:0000256" key="2">
    <source>
        <dbReference type="ARBA" id="ARBA00023125"/>
    </source>
</evidence>
<name>A0AA48HJ65_9RHOB</name>
<dbReference type="GO" id="GO:0003700">
    <property type="term" value="F:DNA-binding transcription factor activity"/>
    <property type="evidence" value="ECO:0007669"/>
    <property type="project" value="InterPro"/>
</dbReference>
<dbReference type="SMART" id="SM00342">
    <property type="entry name" value="HTH_ARAC"/>
    <property type="match status" value="1"/>
</dbReference>
<dbReference type="Gene3D" id="1.10.10.60">
    <property type="entry name" value="Homeodomain-like"/>
    <property type="match status" value="1"/>
</dbReference>
<gene>
    <name evidence="5" type="ORF">MACH21_13530</name>
</gene>
<protein>
    <submittedName>
        <fullName evidence="5">Transcriptional regulator</fullName>
    </submittedName>
</protein>
<dbReference type="PROSITE" id="PS01124">
    <property type="entry name" value="HTH_ARAC_FAMILY_2"/>
    <property type="match status" value="1"/>
</dbReference>
<feature type="domain" description="HTH araC/xylS-type" evidence="4">
    <location>
        <begin position="163"/>
        <end position="261"/>
    </location>
</feature>
<proteinExistence type="predicted"/>
<evidence type="ECO:0000313" key="5">
    <source>
        <dbReference type="EMBL" id="BDW85176.1"/>
    </source>
</evidence>
<dbReference type="PRINTS" id="PR00032">
    <property type="entry name" value="HTHARAC"/>
</dbReference>
<dbReference type="GO" id="GO:0043565">
    <property type="term" value="F:sequence-specific DNA binding"/>
    <property type="evidence" value="ECO:0007669"/>
    <property type="project" value="InterPro"/>
</dbReference>
<dbReference type="AlphaFoldDB" id="A0AA48HJ65"/>
<keyword evidence="2" id="KW-0238">DNA-binding</keyword>